<comment type="caution">
    <text evidence="2">The sequence shown here is derived from an EMBL/GenBank/DDBJ whole genome shotgun (WGS) entry which is preliminary data.</text>
</comment>
<dbReference type="Proteomes" id="UP000236928">
    <property type="component" value="Unassembled WGS sequence"/>
</dbReference>
<evidence type="ECO:0000259" key="1">
    <source>
        <dbReference type="Pfam" id="PF16531"/>
    </source>
</evidence>
<dbReference type="PANTHER" id="PTHR34230">
    <property type="entry name" value="ASSEMBLY ABNORMAL PROTEIN 6, PUTATIVE-RELATED"/>
    <property type="match status" value="1"/>
</dbReference>
<name>A0A2P4YXN0_9CRYT</name>
<dbReference type="EMBL" id="JIBK01000003">
    <property type="protein sequence ID" value="POM82446.1"/>
    <property type="molecule type" value="Genomic_DNA"/>
</dbReference>
<dbReference type="InterPro" id="IPR038558">
    <property type="entry name" value="SAS-6_N_sf"/>
</dbReference>
<dbReference type="InterPro" id="IPR032396">
    <property type="entry name" value="SAS-6_N"/>
</dbReference>
<feature type="domain" description="Spindle assembly abnormal protein 6 N-terminal" evidence="1">
    <location>
        <begin position="38"/>
        <end position="169"/>
    </location>
</feature>
<protein>
    <recommendedName>
        <fullName evidence="1">Spindle assembly abnormal protein 6 N-terminal domain-containing protein</fullName>
    </recommendedName>
</protein>
<evidence type="ECO:0000313" key="3">
    <source>
        <dbReference type="Proteomes" id="UP000236928"/>
    </source>
</evidence>
<dbReference type="PANTHER" id="PTHR34230:SF2">
    <property type="entry name" value="SPINDLE ASSEMBLY ABNORMAL PROTEIN 6 N-TERMINAL DOMAIN-CONTAINING PROTEIN"/>
    <property type="match status" value="1"/>
</dbReference>
<proteinExistence type="predicted"/>
<dbReference type="AlphaFoldDB" id="A0A2P4YXN0"/>
<sequence length="228" mass="26885">MMINKEKRIYQERIFLDSFDYSELEKTDPILSGGFNVVYRRTCPVEIRLIDSDDVEEIGTTENINFRVMIKGSKSLPDIIRFEITCDNDLFLFYTRDFSVSDFNELKVVQNLVCDYTDFTETFCRIVNNTIQDQLGCFAKFCLRVDGSAKLTFIQVMEYKFLELLSIDFQQTPEEIIRNSISFRYSFMKSKVALMEGRFLEISNLLSIRNPNLLHYLQKNSNCIRNKY</sequence>
<evidence type="ECO:0000313" key="2">
    <source>
        <dbReference type="EMBL" id="POM82446.1"/>
    </source>
</evidence>
<dbReference type="Gene3D" id="2.170.210.20">
    <property type="entry name" value="Spindle assembly abnormal protein 6, N-terminal domain"/>
    <property type="match status" value="1"/>
</dbReference>
<gene>
    <name evidence="2" type="ORF">CmeUKMEL1_02435</name>
</gene>
<dbReference type="Pfam" id="PF16531">
    <property type="entry name" value="SAS-6_N"/>
    <property type="match status" value="1"/>
</dbReference>
<reference evidence="2 3" key="1">
    <citation type="submission" date="2014-04" db="EMBL/GenBank/DDBJ databases">
        <title>Comparative Genomics of Cryptosporidium Species.</title>
        <authorList>
            <person name="Silva J.C."/>
            <person name="Su Q."/>
            <person name="Chalmers R."/>
            <person name="Chibucos M.C."/>
            <person name="Elwin K."/>
            <person name="Godinez A."/>
            <person name="Guo F."/>
            <person name="Huynh K."/>
            <person name="Orvis J."/>
            <person name="Ott S."/>
            <person name="Sadzewicz L."/>
            <person name="Sengamalay N."/>
            <person name="Shetty A."/>
            <person name="Sun M."/>
            <person name="Tallon L."/>
            <person name="Xiao L."/>
            <person name="Zhang H."/>
            <person name="Fraser C.M."/>
            <person name="Zhu G."/>
            <person name="Kissinger J."/>
            <person name="Widmer G."/>
        </authorList>
    </citation>
    <scope>NUCLEOTIDE SEQUENCE [LARGE SCALE GENOMIC DNA]</scope>
    <source>
        <strain evidence="2 3">UKMEL1</strain>
    </source>
</reference>
<keyword evidence="3" id="KW-1185">Reference proteome</keyword>
<dbReference type="VEuPathDB" id="CryptoDB:CmeUKMEL1_02435"/>
<accession>A0A2P4YXN0</accession>
<dbReference type="OrthoDB" id="49058at2759"/>
<organism evidence="2 3">
    <name type="scientific">Cryptosporidium meleagridis</name>
    <dbReference type="NCBI Taxonomy" id="93969"/>
    <lineage>
        <taxon>Eukaryota</taxon>
        <taxon>Sar</taxon>
        <taxon>Alveolata</taxon>
        <taxon>Apicomplexa</taxon>
        <taxon>Conoidasida</taxon>
        <taxon>Coccidia</taxon>
        <taxon>Eucoccidiorida</taxon>
        <taxon>Eimeriorina</taxon>
        <taxon>Cryptosporidiidae</taxon>
        <taxon>Cryptosporidium</taxon>
    </lineage>
</organism>